<feature type="compositionally biased region" description="Low complexity" evidence="1">
    <location>
        <begin position="528"/>
        <end position="538"/>
    </location>
</feature>
<feature type="compositionally biased region" description="Basic residues" evidence="1">
    <location>
        <begin position="630"/>
        <end position="639"/>
    </location>
</feature>
<feature type="compositionally biased region" description="Polar residues" evidence="1">
    <location>
        <begin position="640"/>
        <end position="660"/>
    </location>
</feature>
<feature type="region of interest" description="Disordered" evidence="1">
    <location>
        <begin position="351"/>
        <end position="371"/>
    </location>
</feature>
<dbReference type="Proteomes" id="UP000663853">
    <property type="component" value="Unassembled WGS sequence"/>
</dbReference>
<feature type="region of interest" description="Disordered" evidence="1">
    <location>
        <begin position="427"/>
        <end position="446"/>
    </location>
</feature>
<name>A0A8H3D7Y1_9AGAM</name>
<proteinExistence type="predicted"/>
<feature type="compositionally biased region" description="Polar residues" evidence="1">
    <location>
        <begin position="303"/>
        <end position="319"/>
    </location>
</feature>
<comment type="caution">
    <text evidence="2">The sequence shown here is derived from an EMBL/GenBank/DDBJ whole genome shotgun (WGS) entry which is preliminary data.</text>
</comment>
<feature type="compositionally biased region" description="Acidic residues" evidence="1">
    <location>
        <begin position="562"/>
        <end position="572"/>
    </location>
</feature>
<feature type="compositionally biased region" description="Basic and acidic residues" evidence="1">
    <location>
        <begin position="399"/>
        <end position="410"/>
    </location>
</feature>
<feature type="compositionally biased region" description="Polar residues" evidence="1">
    <location>
        <begin position="112"/>
        <end position="123"/>
    </location>
</feature>
<reference evidence="2" key="1">
    <citation type="submission" date="2021-01" db="EMBL/GenBank/DDBJ databases">
        <authorList>
            <person name="Kaushik A."/>
        </authorList>
    </citation>
    <scope>NUCLEOTIDE SEQUENCE</scope>
    <source>
        <strain evidence="2">AG6-10EEA</strain>
    </source>
</reference>
<evidence type="ECO:0000256" key="1">
    <source>
        <dbReference type="SAM" id="MobiDB-lite"/>
    </source>
</evidence>
<accession>A0A8H3D7Y1</accession>
<evidence type="ECO:0000313" key="2">
    <source>
        <dbReference type="EMBL" id="CAE6518548.1"/>
    </source>
</evidence>
<protein>
    <submittedName>
        <fullName evidence="2">Uncharacterized protein</fullName>
    </submittedName>
</protein>
<dbReference type="EMBL" id="CAJMXA010003873">
    <property type="protein sequence ID" value="CAE6518548.1"/>
    <property type="molecule type" value="Genomic_DNA"/>
</dbReference>
<feature type="region of interest" description="Disordered" evidence="1">
    <location>
        <begin position="303"/>
        <end position="327"/>
    </location>
</feature>
<feature type="region of interest" description="Disordered" evidence="1">
    <location>
        <begin position="630"/>
        <end position="738"/>
    </location>
</feature>
<evidence type="ECO:0000313" key="3">
    <source>
        <dbReference type="Proteomes" id="UP000663853"/>
    </source>
</evidence>
<feature type="compositionally biased region" description="Basic and acidic residues" evidence="1">
    <location>
        <begin position="724"/>
        <end position="734"/>
    </location>
</feature>
<dbReference type="AlphaFoldDB" id="A0A8H3D7Y1"/>
<feature type="region of interest" description="Disordered" evidence="1">
    <location>
        <begin position="562"/>
        <end position="609"/>
    </location>
</feature>
<feature type="region of interest" description="Disordered" evidence="1">
    <location>
        <begin position="518"/>
        <end position="542"/>
    </location>
</feature>
<feature type="region of interest" description="Disordered" evidence="1">
    <location>
        <begin position="231"/>
        <end position="289"/>
    </location>
</feature>
<gene>
    <name evidence="2" type="ORF">RDB_LOCUS142262</name>
</gene>
<feature type="region of interest" description="Disordered" evidence="1">
    <location>
        <begin position="390"/>
        <end position="422"/>
    </location>
</feature>
<feature type="compositionally biased region" description="Polar residues" evidence="1">
    <location>
        <begin position="358"/>
        <end position="368"/>
    </location>
</feature>
<feature type="region of interest" description="Disordered" evidence="1">
    <location>
        <begin position="1"/>
        <end position="35"/>
    </location>
</feature>
<sequence length="755" mass="81388">MASAQVDHLSMSSVMQDRSGIPNSEHVASSSFAPDANALREAALKSRRKKQVVMREQLTSNQQMTVNASQPLVDEDSNMRDASTTPIIDTPVIGTPKPQGTFVDTEDGEIPENSQENKSSGASTAEEGIREETPRLPLFVGSESASGSDIAEPSKYVRPGLDMTARDLNEAKHLILDLLGLGVTPEYLVDCGVSPQCLAVCFYELNLRFPLNLDRRQINLPPFYDLDRHMKDSQRREQIIRQRDRGQMPPKPATATITPIIEDSGLLRASRSSPPISPKSGEKSAPIESSPLARLDMNISQNNAAETPGSQSTEATRPSSTKELDISLMEDQKRMELLARKAAMDSITRKRAAKNAGLTPNSPSQLITQPHPMEIKDVESAVDALLASVRMDSESSSQSEDRSSKEREDGSASGGEQLPDYDSDAMVEDELETRSPSPSDVDTINEPMDIPVLANSQRNISPEPILPNTPTLIPSPKLSLSRVRFSASDSVRSSSLPAQPTPVAVPVVARRSRPIASDFIDQLPPRPASASRSGPERSGLLKRKRSFVDPAIWPKRIVIDLDSSDEEDDQDEGAPFGATGSSSSSSKGSVDRAPSRTASHDKPATSGQDQAAQMLLEKELQIKAMMQKIKMRTLQKKKSASGSRTPVPTIGTPSATTDLSKTVIPGAEPTSSPITSTVNLTPMVTPNSEAPPPISVIEQAATPIPVEKEKQTSPKDSSGTASLKIDEGKERALEPEGISQGAFGYKVLASWLMSV</sequence>
<feature type="compositionally biased region" description="Basic and acidic residues" evidence="1">
    <location>
        <begin position="589"/>
        <end position="603"/>
    </location>
</feature>
<feature type="compositionally biased region" description="Polar residues" evidence="1">
    <location>
        <begin position="669"/>
        <end position="688"/>
    </location>
</feature>
<feature type="compositionally biased region" description="Basic and acidic residues" evidence="1">
    <location>
        <begin position="231"/>
        <end position="246"/>
    </location>
</feature>
<organism evidence="2 3">
    <name type="scientific">Rhizoctonia solani</name>
    <dbReference type="NCBI Taxonomy" id="456999"/>
    <lineage>
        <taxon>Eukaryota</taxon>
        <taxon>Fungi</taxon>
        <taxon>Dikarya</taxon>
        <taxon>Basidiomycota</taxon>
        <taxon>Agaricomycotina</taxon>
        <taxon>Agaricomycetes</taxon>
        <taxon>Cantharellales</taxon>
        <taxon>Ceratobasidiaceae</taxon>
        <taxon>Rhizoctonia</taxon>
    </lineage>
</organism>
<feature type="region of interest" description="Disordered" evidence="1">
    <location>
        <begin position="104"/>
        <end position="133"/>
    </location>
</feature>